<evidence type="ECO:0000313" key="10">
    <source>
        <dbReference type="Proteomes" id="UP000178449"/>
    </source>
</evidence>
<dbReference type="InterPro" id="IPR003400">
    <property type="entry name" value="ExbD"/>
</dbReference>
<evidence type="ECO:0000256" key="6">
    <source>
        <dbReference type="ARBA" id="ARBA00023136"/>
    </source>
</evidence>
<comment type="caution">
    <text evidence="9">The sequence shown here is derived from an EMBL/GenBank/DDBJ whole genome shotgun (WGS) entry which is preliminary data.</text>
</comment>
<keyword evidence="5 8" id="KW-1133">Transmembrane helix</keyword>
<comment type="subcellular location">
    <subcellularLocation>
        <location evidence="1">Cell membrane</location>
        <topology evidence="1">Single-pass membrane protein</topology>
    </subcellularLocation>
    <subcellularLocation>
        <location evidence="7">Cell membrane</location>
        <topology evidence="7">Single-pass type II membrane protein</topology>
    </subcellularLocation>
</comment>
<evidence type="ECO:0000256" key="7">
    <source>
        <dbReference type="RuleBase" id="RU003879"/>
    </source>
</evidence>
<dbReference type="Gene3D" id="3.30.420.270">
    <property type="match status" value="1"/>
</dbReference>
<dbReference type="PANTHER" id="PTHR30558:SF3">
    <property type="entry name" value="BIOPOLYMER TRANSPORT PROTEIN EXBD-RELATED"/>
    <property type="match status" value="1"/>
</dbReference>
<sequence>MKIAEVRIRKTQINLTALIDVLFLLIIFFAVSTRFANQEAVSIELPKAKTAEGVALQTRLMIEVKDREHVWVNHKQIPWDQLEAVLKNPFYDRNQKVILNIDQEVPHGRVVDLLDRLRSQKFLKVAFGTEAP</sequence>
<evidence type="ECO:0008006" key="11">
    <source>
        <dbReference type="Google" id="ProtNLM"/>
    </source>
</evidence>
<evidence type="ECO:0000256" key="1">
    <source>
        <dbReference type="ARBA" id="ARBA00004162"/>
    </source>
</evidence>
<keyword evidence="4 7" id="KW-0812">Transmembrane</keyword>
<proteinExistence type="inferred from homology"/>
<evidence type="ECO:0000313" key="9">
    <source>
        <dbReference type="EMBL" id="OGG94977.1"/>
    </source>
</evidence>
<protein>
    <recommendedName>
        <fullName evidence="11">Biopolymer transporter ExbD</fullName>
    </recommendedName>
</protein>
<dbReference type="Pfam" id="PF02472">
    <property type="entry name" value="ExbD"/>
    <property type="match status" value="1"/>
</dbReference>
<dbReference type="GO" id="GO:0022857">
    <property type="term" value="F:transmembrane transporter activity"/>
    <property type="evidence" value="ECO:0007669"/>
    <property type="project" value="InterPro"/>
</dbReference>
<dbReference type="GO" id="GO:0005886">
    <property type="term" value="C:plasma membrane"/>
    <property type="evidence" value="ECO:0007669"/>
    <property type="project" value="UniProtKB-SubCell"/>
</dbReference>
<evidence type="ECO:0000256" key="3">
    <source>
        <dbReference type="ARBA" id="ARBA00022475"/>
    </source>
</evidence>
<dbReference type="AlphaFoldDB" id="A0A1F6GA41"/>
<feature type="transmembrane region" description="Helical" evidence="8">
    <location>
        <begin position="12"/>
        <end position="31"/>
    </location>
</feature>
<dbReference type="PANTHER" id="PTHR30558">
    <property type="entry name" value="EXBD MEMBRANE COMPONENT OF PMF-DRIVEN MACROMOLECULE IMPORT SYSTEM"/>
    <property type="match status" value="1"/>
</dbReference>
<evidence type="ECO:0000256" key="8">
    <source>
        <dbReference type="SAM" id="Phobius"/>
    </source>
</evidence>
<comment type="similarity">
    <text evidence="2 7">Belongs to the ExbD/TolR family.</text>
</comment>
<keyword evidence="3" id="KW-1003">Cell membrane</keyword>
<dbReference type="GO" id="GO:0015031">
    <property type="term" value="P:protein transport"/>
    <property type="evidence" value="ECO:0007669"/>
    <property type="project" value="UniProtKB-KW"/>
</dbReference>
<reference evidence="9 10" key="1">
    <citation type="journal article" date="2016" name="Nat. Commun.">
        <title>Thousands of microbial genomes shed light on interconnected biogeochemical processes in an aquifer system.</title>
        <authorList>
            <person name="Anantharaman K."/>
            <person name="Brown C.T."/>
            <person name="Hug L.A."/>
            <person name="Sharon I."/>
            <person name="Castelle C.J."/>
            <person name="Probst A.J."/>
            <person name="Thomas B.C."/>
            <person name="Singh A."/>
            <person name="Wilkins M.J."/>
            <person name="Karaoz U."/>
            <person name="Brodie E.L."/>
            <person name="Williams K.H."/>
            <person name="Hubbard S.S."/>
            <person name="Banfield J.F."/>
        </authorList>
    </citation>
    <scope>NUCLEOTIDE SEQUENCE [LARGE SCALE GENOMIC DNA]</scope>
</reference>
<name>A0A1F6GA41_9PROT</name>
<keyword evidence="6 8" id="KW-0472">Membrane</keyword>
<evidence type="ECO:0000256" key="4">
    <source>
        <dbReference type="ARBA" id="ARBA00022692"/>
    </source>
</evidence>
<dbReference type="STRING" id="1817772.A2527_06450"/>
<gene>
    <name evidence="9" type="ORF">A2527_06450</name>
</gene>
<dbReference type="Proteomes" id="UP000178449">
    <property type="component" value="Unassembled WGS sequence"/>
</dbReference>
<keyword evidence="7" id="KW-0653">Protein transport</keyword>
<organism evidence="9 10">
    <name type="scientific">Candidatus Lambdaproteobacteria bacterium RIFOXYD2_FULL_50_16</name>
    <dbReference type="NCBI Taxonomy" id="1817772"/>
    <lineage>
        <taxon>Bacteria</taxon>
        <taxon>Pseudomonadati</taxon>
        <taxon>Pseudomonadota</taxon>
        <taxon>Candidatus Lambdaproteobacteria</taxon>
    </lineage>
</organism>
<evidence type="ECO:0000256" key="2">
    <source>
        <dbReference type="ARBA" id="ARBA00005811"/>
    </source>
</evidence>
<keyword evidence="7" id="KW-0813">Transport</keyword>
<accession>A0A1F6GA41</accession>
<evidence type="ECO:0000256" key="5">
    <source>
        <dbReference type="ARBA" id="ARBA00022989"/>
    </source>
</evidence>
<dbReference type="EMBL" id="MFNE01000030">
    <property type="protein sequence ID" value="OGG94977.1"/>
    <property type="molecule type" value="Genomic_DNA"/>
</dbReference>